<dbReference type="PANTHER" id="PTHR34107">
    <property type="entry name" value="SLL0198 PROTEIN-RELATED"/>
    <property type="match status" value="1"/>
</dbReference>
<evidence type="ECO:0000313" key="3">
    <source>
        <dbReference type="Proteomes" id="UP000007881"/>
    </source>
</evidence>
<accession>I0IIY1</accession>
<dbReference type="CDD" id="cd06260">
    <property type="entry name" value="DUF820-like"/>
    <property type="match status" value="1"/>
</dbReference>
<gene>
    <name evidence="2" type="ordered locus">PSMK_30600</name>
</gene>
<dbReference type="AlphaFoldDB" id="I0IIY1"/>
<dbReference type="Pfam" id="PF05685">
    <property type="entry name" value="Uma2"/>
    <property type="match status" value="1"/>
</dbReference>
<sequence length="208" mass="22287">MIRFLTAAAWHAALGGVPLERVRLDPAPGTATAEDALVASEQKPLVELVHGTLVEKAMGVRESQIAAALIFLLSSHVRPRRLGAVFGADATFRMPGGNVRLPDVSYVQESRLPQKLMRVTPLCPDLVIEVLSRGNTKEEIDQKRSELFAGGTRLMWIIDAGSATAVIYTQPNEPDEAITIGGELDGGNVLPGFRIALAEVFEGVHGQG</sequence>
<dbReference type="InterPro" id="IPR012296">
    <property type="entry name" value="Nuclease_put_TT1808"/>
</dbReference>
<keyword evidence="3" id="KW-1185">Reference proteome</keyword>
<protein>
    <recommendedName>
        <fullName evidence="1">Putative restriction endonuclease domain-containing protein</fullName>
    </recommendedName>
</protein>
<dbReference type="InterPro" id="IPR011335">
    <property type="entry name" value="Restrct_endonuc-II-like"/>
</dbReference>
<dbReference type="eggNOG" id="COG4636">
    <property type="taxonomic scope" value="Bacteria"/>
</dbReference>
<dbReference type="STRING" id="1142394.PSMK_30600"/>
<evidence type="ECO:0000313" key="2">
    <source>
        <dbReference type="EMBL" id="BAM05219.1"/>
    </source>
</evidence>
<name>I0IIY1_PHYMF</name>
<evidence type="ECO:0000259" key="1">
    <source>
        <dbReference type="Pfam" id="PF05685"/>
    </source>
</evidence>
<dbReference type="SUPFAM" id="SSF52980">
    <property type="entry name" value="Restriction endonuclease-like"/>
    <property type="match status" value="1"/>
</dbReference>
<dbReference type="Gene3D" id="3.90.1570.10">
    <property type="entry name" value="tt1808, chain A"/>
    <property type="match status" value="1"/>
</dbReference>
<dbReference type="HOGENOM" id="CLU_076312_3_2_0"/>
<dbReference type="EMBL" id="AP012338">
    <property type="protein sequence ID" value="BAM05219.1"/>
    <property type="molecule type" value="Genomic_DNA"/>
</dbReference>
<organism evidence="2 3">
    <name type="scientific">Phycisphaera mikurensis (strain NBRC 102666 / KCTC 22515 / FYK2301M01)</name>
    <dbReference type="NCBI Taxonomy" id="1142394"/>
    <lineage>
        <taxon>Bacteria</taxon>
        <taxon>Pseudomonadati</taxon>
        <taxon>Planctomycetota</taxon>
        <taxon>Phycisphaerae</taxon>
        <taxon>Phycisphaerales</taxon>
        <taxon>Phycisphaeraceae</taxon>
        <taxon>Phycisphaera</taxon>
    </lineage>
</organism>
<dbReference type="PANTHER" id="PTHR34107:SF1">
    <property type="entry name" value="SLL0198 PROTEIN"/>
    <property type="match status" value="1"/>
</dbReference>
<proteinExistence type="predicted"/>
<dbReference type="Proteomes" id="UP000007881">
    <property type="component" value="Chromosome"/>
</dbReference>
<reference evidence="2 3" key="1">
    <citation type="submission" date="2012-02" db="EMBL/GenBank/DDBJ databases">
        <title>Complete genome sequence of Phycisphaera mikurensis NBRC 102666.</title>
        <authorList>
            <person name="Ankai A."/>
            <person name="Hosoyama A."/>
            <person name="Terui Y."/>
            <person name="Sekine M."/>
            <person name="Fukai R."/>
            <person name="Kato Y."/>
            <person name="Nakamura S."/>
            <person name="Yamada-Narita S."/>
            <person name="Kawakoshi A."/>
            <person name="Fukunaga Y."/>
            <person name="Yamazaki S."/>
            <person name="Fujita N."/>
        </authorList>
    </citation>
    <scope>NUCLEOTIDE SEQUENCE [LARGE SCALE GENOMIC DNA]</scope>
    <source>
        <strain evidence="3">NBRC 102666 / KCTC 22515 / FYK2301M01</strain>
    </source>
</reference>
<dbReference type="InterPro" id="IPR008538">
    <property type="entry name" value="Uma2"/>
</dbReference>
<feature type="domain" description="Putative restriction endonuclease" evidence="1">
    <location>
        <begin position="40"/>
        <end position="197"/>
    </location>
</feature>
<dbReference type="KEGG" id="phm:PSMK_30600"/>